<dbReference type="EMBL" id="KL142392">
    <property type="protein sequence ID" value="KDR71544.1"/>
    <property type="molecule type" value="Genomic_DNA"/>
</dbReference>
<evidence type="ECO:0000313" key="2">
    <source>
        <dbReference type="EMBL" id="KDR71544.1"/>
    </source>
</evidence>
<keyword evidence="3" id="KW-1185">Reference proteome</keyword>
<feature type="chain" id="PRO_5001649126" description="Ubiquitin 3 binding protein But2 C-terminal domain-containing protein" evidence="1">
    <location>
        <begin position="22"/>
        <end position="178"/>
    </location>
</feature>
<sequence>MKNLFTSALLLLSTFTVLVWSATIPNADTPLFYLVASSPSSVNLLPLRMTSGGGGGLASFLGSGTPALFYFWQGQLTAIDPSGSTYRPLIDSHQDANGCQNFGALAFVQGGSTNKCASYSSFQLQSNNQDSQLGAQLVFNYVGGFYACSSGQEVWYKINESDGPSGCQPVNLYTVPAY</sequence>
<keyword evidence="1" id="KW-0732">Signal</keyword>
<dbReference type="OrthoDB" id="2818001at2759"/>
<dbReference type="Proteomes" id="UP000027222">
    <property type="component" value="Unassembled WGS sequence"/>
</dbReference>
<organism evidence="2 3">
    <name type="scientific">Galerina marginata (strain CBS 339.88)</name>
    <dbReference type="NCBI Taxonomy" id="685588"/>
    <lineage>
        <taxon>Eukaryota</taxon>
        <taxon>Fungi</taxon>
        <taxon>Dikarya</taxon>
        <taxon>Basidiomycota</taxon>
        <taxon>Agaricomycotina</taxon>
        <taxon>Agaricomycetes</taxon>
        <taxon>Agaricomycetidae</taxon>
        <taxon>Agaricales</taxon>
        <taxon>Agaricineae</taxon>
        <taxon>Strophariaceae</taxon>
        <taxon>Galerina</taxon>
    </lineage>
</organism>
<evidence type="ECO:0000313" key="3">
    <source>
        <dbReference type="Proteomes" id="UP000027222"/>
    </source>
</evidence>
<evidence type="ECO:0000256" key="1">
    <source>
        <dbReference type="SAM" id="SignalP"/>
    </source>
</evidence>
<dbReference type="AlphaFoldDB" id="A0A067SV37"/>
<dbReference type="HOGENOM" id="CLU_1510712_0_0_1"/>
<accession>A0A067SV37</accession>
<reference evidence="3" key="1">
    <citation type="journal article" date="2014" name="Proc. Natl. Acad. Sci. U.S.A.">
        <title>Extensive sampling of basidiomycete genomes demonstrates inadequacy of the white-rot/brown-rot paradigm for wood decay fungi.</title>
        <authorList>
            <person name="Riley R."/>
            <person name="Salamov A.A."/>
            <person name="Brown D.W."/>
            <person name="Nagy L.G."/>
            <person name="Floudas D."/>
            <person name="Held B.W."/>
            <person name="Levasseur A."/>
            <person name="Lombard V."/>
            <person name="Morin E."/>
            <person name="Otillar R."/>
            <person name="Lindquist E.A."/>
            <person name="Sun H."/>
            <person name="LaButti K.M."/>
            <person name="Schmutz J."/>
            <person name="Jabbour D."/>
            <person name="Luo H."/>
            <person name="Baker S.E."/>
            <person name="Pisabarro A.G."/>
            <person name="Walton J.D."/>
            <person name="Blanchette R.A."/>
            <person name="Henrissat B."/>
            <person name="Martin F."/>
            <person name="Cullen D."/>
            <person name="Hibbett D.S."/>
            <person name="Grigoriev I.V."/>
        </authorList>
    </citation>
    <scope>NUCLEOTIDE SEQUENCE [LARGE SCALE GENOMIC DNA]</scope>
    <source>
        <strain evidence="3">CBS 339.88</strain>
    </source>
</reference>
<name>A0A067SV37_GALM3</name>
<proteinExistence type="predicted"/>
<gene>
    <name evidence="2" type="ORF">GALMADRAFT_213838</name>
</gene>
<feature type="signal peptide" evidence="1">
    <location>
        <begin position="1"/>
        <end position="21"/>
    </location>
</feature>
<evidence type="ECO:0008006" key="4">
    <source>
        <dbReference type="Google" id="ProtNLM"/>
    </source>
</evidence>
<protein>
    <recommendedName>
        <fullName evidence="4">Ubiquitin 3 binding protein But2 C-terminal domain-containing protein</fullName>
    </recommendedName>
</protein>